<dbReference type="STRING" id="1193181.BN10_300058"/>
<dbReference type="AlphaFoldDB" id="N0DZ17"/>
<dbReference type="PIRSF" id="PIRSF004848">
    <property type="entry name" value="YBL036c_PLPDEIII"/>
    <property type="match status" value="1"/>
</dbReference>
<evidence type="ECO:0000256" key="3">
    <source>
        <dbReference type="PIRSR" id="PIRSR004848-1"/>
    </source>
</evidence>
<dbReference type="Pfam" id="PF01168">
    <property type="entry name" value="Ala_racemase_N"/>
    <property type="match status" value="1"/>
</dbReference>
<dbReference type="eggNOG" id="COG0325">
    <property type="taxonomic scope" value="Bacteria"/>
</dbReference>
<evidence type="ECO:0000313" key="6">
    <source>
        <dbReference type="EMBL" id="CCH69717.1"/>
    </source>
</evidence>
<comment type="cofactor">
    <cofactor evidence="3">
        <name>pyridoxal 5'-phosphate</name>
        <dbReference type="ChEBI" id="CHEBI:597326"/>
    </cofactor>
</comment>
<dbReference type="HOGENOM" id="CLU_059988_0_0_11"/>
<dbReference type="CDD" id="cd00635">
    <property type="entry name" value="PLPDE_III_YBL036c_like"/>
    <property type="match status" value="1"/>
</dbReference>
<name>N0DZ17_9MICO</name>
<dbReference type="HAMAP" id="MF_02087">
    <property type="entry name" value="PLP_homeostasis"/>
    <property type="match status" value="1"/>
</dbReference>
<evidence type="ECO:0000256" key="1">
    <source>
        <dbReference type="ARBA" id="ARBA00022898"/>
    </source>
</evidence>
<feature type="domain" description="Alanine racemase N-terminal" evidence="5">
    <location>
        <begin position="11"/>
        <end position="225"/>
    </location>
</feature>
<dbReference type="NCBIfam" id="TIGR00044">
    <property type="entry name" value="YggS family pyridoxal phosphate-dependent enzyme"/>
    <property type="match status" value="1"/>
</dbReference>
<dbReference type="InterPro" id="IPR011078">
    <property type="entry name" value="PyrdxlP_homeostasis"/>
</dbReference>
<keyword evidence="1 2" id="KW-0663">Pyridoxal phosphate</keyword>
<feature type="modified residue" description="N6-(pyridoxal phosphate)lysine" evidence="2 3">
    <location>
        <position position="38"/>
    </location>
</feature>
<evidence type="ECO:0000256" key="4">
    <source>
        <dbReference type="RuleBase" id="RU004514"/>
    </source>
</evidence>
<dbReference type="InterPro" id="IPR029066">
    <property type="entry name" value="PLP-binding_barrel"/>
</dbReference>
<accession>N0DZ17</accession>
<dbReference type="PANTHER" id="PTHR10146">
    <property type="entry name" value="PROLINE SYNTHETASE CO-TRANSCRIBED BACTERIAL HOMOLOG PROTEIN"/>
    <property type="match status" value="1"/>
</dbReference>
<comment type="caution">
    <text evidence="6">The sequence shown here is derived from an EMBL/GenBank/DDBJ whole genome shotgun (WGS) entry which is preliminary data.</text>
</comment>
<evidence type="ECO:0000259" key="5">
    <source>
        <dbReference type="Pfam" id="PF01168"/>
    </source>
</evidence>
<organism evidence="6 7">
    <name type="scientific">Phycicoccus elongatus Lp2</name>
    <dbReference type="NCBI Taxonomy" id="1193181"/>
    <lineage>
        <taxon>Bacteria</taxon>
        <taxon>Bacillati</taxon>
        <taxon>Actinomycetota</taxon>
        <taxon>Actinomycetes</taxon>
        <taxon>Micrococcales</taxon>
        <taxon>Intrasporangiaceae</taxon>
        <taxon>Phycicoccus</taxon>
    </lineage>
</organism>
<gene>
    <name evidence="6" type="ORF">BN10_300058</name>
</gene>
<sequence>MSRAQELRDNLARVLQRIDEARSAAERADPVSLIVVTKRFPVSDITILRELGVTDIGENKEQELRAKAAEWDGEAHPRVHFIGQLQSNKAAAVARAADVVHSLDRSKLVRALARVDRVDPLEVLVQVCLDAEPGRGGVAPAGLDDLVDEVAAEPALRLRGLMAVAPLGGDPEVAFARLADLHAGVLERHTEATWLSAGMSGDLEAAVRHGATHLRVGTAILGSRPSLG</sequence>
<dbReference type="EMBL" id="CAIZ01000098">
    <property type="protein sequence ID" value="CCH69717.1"/>
    <property type="molecule type" value="Genomic_DNA"/>
</dbReference>
<protein>
    <recommendedName>
        <fullName evidence="2">Pyridoxal phosphate homeostasis protein</fullName>
        <shortName evidence="2">PLP homeostasis protein</shortName>
    </recommendedName>
</protein>
<dbReference type="GO" id="GO:0030170">
    <property type="term" value="F:pyridoxal phosphate binding"/>
    <property type="evidence" value="ECO:0007669"/>
    <property type="project" value="UniProtKB-UniRule"/>
</dbReference>
<evidence type="ECO:0000313" key="7">
    <source>
        <dbReference type="Proteomes" id="UP000013167"/>
    </source>
</evidence>
<comment type="similarity">
    <text evidence="2 4">Belongs to the pyridoxal phosphate-binding protein YggS/PROSC family.</text>
</comment>
<comment type="function">
    <text evidence="2">Pyridoxal 5'-phosphate (PLP)-binding protein, which is involved in PLP homeostasis.</text>
</comment>
<dbReference type="PANTHER" id="PTHR10146:SF14">
    <property type="entry name" value="PYRIDOXAL PHOSPHATE HOMEOSTASIS PROTEIN"/>
    <property type="match status" value="1"/>
</dbReference>
<dbReference type="InterPro" id="IPR001608">
    <property type="entry name" value="Ala_racemase_N"/>
</dbReference>
<dbReference type="Gene3D" id="3.20.20.10">
    <property type="entry name" value="Alanine racemase"/>
    <property type="match status" value="1"/>
</dbReference>
<dbReference type="Proteomes" id="UP000013167">
    <property type="component" value="Unassembled WGS sequence"/>
</dbReference>
<dbReference type="OrthoDB" id="9804072at2"/>
<dbReference type="RefSeq" id="WP_010849609.1">
    <property type="nucleotide sequence ID" value="NZ_HF570956.1"/>
</dbReference>
<keyword evidence="7" id="KW-1185">Reference proteome</keyword>
<reference evidence="6 7" key="1">
    <citation type="journal article" date="2013" name="ISME J.">
        <title>A metabolic model for members of the genus Tetrasphaera involved in enhanced biological phosphorus removal.</title>
        <authorList>
            <person name="Kristiansen R."/>
            <person name="Nguyen H.T.T."/>
            <person name="Saunders A.M."/>
            <person name="Nielsen J.L."/>
            <person name="Wimmer R."/>
            <person name="Le V.Q."/>
            <person name="McIlroy S.J."/>
            <person name="Petrovski S."/>
            <person name="Seviour R.J."/>
            <person name="Calteau A."/>
            <person name="Nielsen K.L."/>
            <person name="Nielsen P.H."/>
        </authorList>
    </citation>
    <scope>NUCLEOTIDE SEQUENCE [LARGE SCALE GENOMIC DNA]</scope>
    <source>
        <strain evidence="6 7">Lp2</strain>
    </source>
</reference>
<evidence type="ECO:0000256" key="2">
    <source>
        <dbReference type="HAMAP-Rule" id="MF_02087"/>
    </source>
</evidence>
<proteinExistence type="inferred from homology"/>
<dbReference type="SUPFAM" id="SSF51419">
    <property type="entry name" value="PLP-binding barrel"/>
    <property type="match status" value="1"/>
</dbReference>